<proteinExistence type="predicted"/>
<sequence>MSHKILSIHQPNYIPWIGCFDKISKSDIFVLFDDVQMPRGKSFVTRNKILAPNGPIWLTVPVKDRGKMLKINEVEIAEGNWNEKHWKSIKVSYCKSPFFDELKDDFESTYMKKWVKLCELNVELIKKIMKILRIDSKIVFSSDVPAKADKNERIIEIIKYFNADTYISGKGSGSQRYVFEEEFEKNDIKVIFDEFIHPIYKQTHPGFVPNMSVLDLLFNIGDKAKEMGYAQ</sequence>
<dbReference type="EMBL" id="CCXY01000430">
    <property type="protein sequence ID" value="CEG13899.1"/>
    <property type="molecule type" value="Genomic_DNA"/>
</dbReference>
<reference evidence="1" key="1">
    <citation type="submission" date="2014-09" db="EMBL/GenBank/DDBJ databases">
        <authorList>
            <person name="Probst J Alexander"/>
        </authorList>
    </citation>
    <scope>NUCLEOTIDE SEQUENCE</scope>
</reference>
<gene>
    <name evidence="1" type="ORF">MSIBF_A650005</name>
</gene>
<organism evidence="1">
    <name type="scientific">groundwater metagenome</name>
    <dbReference type="NCBI Taxonomy" id="717931"/>
    <lineage>
        <taxon>unclassified sequences</taxon>
        <taxon>metagenomes</taxon>
        <taxon>ecological metagenomes</taxon>
    </lineage>
</organism>
<name>A0A098EEG6_9ZZZZ</name>
<protein>
    <submittedName>
        <fullName evidence="1">WbqC-like family protein</fullName>
    </submittedName>
</protein>
<evidence type="ECO:0000313" key="1">
    <source>
        <dbReference type="EMBL" id="CEG13899.1"/>
    </source>
</evidence>
<dbReference type="AlphaFoldDB" id="A0A098EEG6"/>
<dbReference type="Pfam" id="PF08889">
    <property type="entry name" value="WbqC"/>
    <property type="match status" value="1"/>
</dbReference>
<dbReference type="InterPro" id="IPR014985">
    <property type="entry name" value="WbqC"/>
</dbReference>
<accession>A0A098EEG6</accession>